<reference evidence="8 9" key="1">
    <citation type="journal article" date="2011" name="Stand. Genomic Sci.">
        <title>Complete genome sequence of Parvibaculum lavamentivorans type strain (DS-1(T)).</title>
        <authorList>
            <person name="Schleheck D."/>
            <person name="Weiss M."/>
            <person name="Pitluck S."/>
            <person name="Bruce D."/>
            <person name="Land M.L."/>
            <person name="Han S."/>
            <person name="Saunders E."/>
            <person name="Tapia R."/>
            <person name="Detter C."/>
            <person name="Brettin T."/>
            <person name="Han J."/>
            <person name="Woyke T."/>
            <person name="Goodwin L."/>
            <person name="Pennacchio L."/>
            <person name="Nolan M."/>
            <person name="Cook A.M."/>
            <person name="Kjelleberg S."/>
            <person name="Thomas T."/>
        </authorList>
    </citation>
    <scope>NUCLEOTIDE SEQUENCE [LARGE SCALE GENOMIC DNA]</scope>
    <source>
        <strain evidence="9">DS-1 / DSM 13023 / NCIMB 13966</strain>
    </source>
</reference>
<dbReference type="NCBIfam" id="NF009008">
    <property type="entry name" value="PRK12354.1"/>
    <property type="match status" value="1"/>
</dbReference>
<evidence type="ECO:0000313" key="9">
    <source>
        <dbReference type="Proteomes" id="UP000006377"/>
    </source>
</evidence>
<dbReference type="PANTHER" id="PTHR30409:SF1">
    <property type="entry name" value="CARBAMATE KINASE-RELATED"/>
    <property type="match status" value="1"/>
</dbReference>
<dbReference type="NCBIfam" id="TIGR00746">
    <property type="entry name" value="arcC"/>
    <property type="match status" value="1"/>
</dbReference>
<dbReference type="RefSeq" id="WP_012110031.1">
    <property type="nucleotide sequence ID" value="NC_009719.1"/>
</dbReference>
<keyword evidence="4 6" id="KW-0418">Kinase</keyword>
<evidence type="ECO:0000256" key="1">
    <source>
        <dbReference type="ARBA" id="ARBA00004850"/>
    </source>
</evidence>
<evidence type="ECO:0000256" key="5">
    <source>
        <dbReference type="NCBIfam" id="TIGR00746"/>
    </source>
</evidence>
<keyword evidence="3 6" id="KW-0808">Transferase</keyword>
<dbReference type="Gene3D" id="3.40.1160.10">
    <property type="entry name" value="Acetylglutamate kinase-like"/>
    <property type="match status" value="1"/>
</dbReference>
<proteinExistence type="inferred from homology"/>
<dbReference type="InterPro" id="IPR003964">
    <property type="entry name" value="Carb_kinase"/>
</dbReference>
<feature type="domain" description="Aspartate/glutamate/uridylate kinase" evidence="7">
    <location>
        <begin position="1"/>
        <end position="281"/>
    </location>
</feature>
<dbReference type="GO" id="GO:0008804">
    <property type="term" value="F:carbamate kinase activity"/>
    <property type="evidence" value="ECO:0007669"/>
    <property type="project" value="UniProtKB-UniRule"/>
</dbReference>
<evidence type="ECO:0000313" key="8">
    <source>
        <dbReference type="EMBL" id="ABS62766.1"/>
    </source>
</evidence>
<evidence type="ECO:0000256" key="2">
    <source>
        <dbReference type="ARBA" id="ARBA00011066"/>
    </source>
</evidence>
<accession>A7HS83</accession>
<dbReference type="GO" id="GO:0005829">
    <property type="term" value="C:cytosol"/>
    <property type="evidence" value="ECO:0007669"/>
    <property type="project" value="TreeGrafter"/>
</dbReference>
<comment type="similarity">
    <text evidence="2 6">Belongs to the carbamate kinase family.</text>
</comment>
<dbReference type="PANTHER" id="PTHR30409">
    <property type="entry name" value="CARBAMATE KINASE"/>
    <property type="match status" value="1"/>
</dbReference>
<name>A7HS83_PARL1</name>
<evidence type="ECO:0000256" key="3">
    <source>
        <dbReference type="ARBA" id="ARBA00022679"/>
    </source>
</evidence>
<organism evidence="8 9">
    <name type="scientific">Parvibaculum lavamentivorans (strain DS-1 / DSM 13023 / NCIMB 13966)</name>
    <dbReference type="NCBI Taxonomy" id="402881"/>
    <lineage>
        <taxon>Bacteria</taxon>
        <taxon>Pseudomonadati</taxon>
        <taxon>Pseudomonadota</taxon>
        <taxon>Alphaproteobacteria</taxon>
        <taxon>Hyphomicrobiales</taxon>
        <taxon>Parvibaculaceae</taxon>
        <taxon>Parvibaculum</taxon>
    </lineage>
</organism>
<dbReference type="HOGENOM" id="CLU_076278_0_1_5"/>
<dbReference type="Pfam" id="PF00696">
    <property type="entry name" value="AA_kinase"/>
    <property type="match status" value="1"/>
</dbReference>
<keyword evidence="9" id="KW-1185">Reference proteome</keyword>
<dbReference type="AlphaFoldDB" id="A7HS83"/>
<dbReference type="PIRSF" id="PIRSF000723">
    <property type="entry name" value="Carbamate_kin"/>
    <property type="match status" value="1"/>
</dbReference>
<dbReference type="EMBL" id="CP000774">
    <property type="protein sequence ID" value="ABS62766.1"/>
    <property type="molecule type" value="Genomic_DNA"/>
</dbReference>
<dbReference type="CDD" id="cd04235">
    <property type="entry name" value="AAK_CK"/>
    <property type="match status" value="1"/>
</dbReference>
<dbReference type="OrthoDB" id="9766717at2"/>
<sequence length="300" mass="31344">MRVLVAIGGNALLKRGEMLAIANQRRNMADAAAPLAVIAREHEMVLVHGNGPQVGLLALEADAYKDAPAYPLDVLGAESQGMIGFVIEEAMRRFLPDKEIVAVLTQTLVDPGDPAFAAPSKPIGPVYDEETAKALAAERGWSVAPDGKSWRRVVASPAPQRIVELASIRRLVESGCVVICAGGGGIPVRPGPAGAPEGIEAVIDKDLAARLLAVELAADCLVILTDVDGLYENWGKPGQRLLKSIAARDLDPASFASGSMRPKVEAVRGFVEATGRPAFIGSLAEAAALIAGRAGTRIEP</sequence>
<dbReference type="eggNOG" id="COG0549">
    <property type="taxonomic scope" value="Bacteria"/>
</dbReference>
<comment type="pathway">
    <text evidence="1">Amino-acid degradation; L-arginine degradation via ADI pathway.</text>
</comment>
<dbReference type="SUPFAM" id="SSF53633">
    <property type="entry name" value="Carbamate kinase-like"/>
    <property type="match status" value="1"/>
</dbReference>
<dbReference type="InterPro" id="IPR036393">
    <property type="entry name" value="AceGlu_kinase-like_sf"/>
</dbReference>
<dbReference type="Proteomes" id="UP000006377">
    <property type="component" value="Chromosome"/>
</dbReference>
<gene>
    <name evidence="8" type="ordered locus">Plav_1145</name>
</gene>
<dbReference type="InterPro" id="IPR001048">
    <property type="entry name" value="Asp/Glu/Uridylate_kinase"/>
</dbReference>
<evidence type="ECO:0000256" key="6">
    <source>
        <dbReference type="PIRNR" id="PIRNR000723"/>
    </source>
</evidence>
<evidence type="ECO:0000256" key="4">
    <source>
        <dbReference type="ARBA" id="ARBA00022777"/>
    </source>
</evidence>
<dbReference type="GO" id="GO:0019546">
    <property type="term" value="P:L-arginine deiminase pathway"/>
    <property type="evidence" value="ECO:0007669"/>
    <property type="project" value="TreeGrafter"/>
</dbReference>
<dbReference type="FunFam" id="3.40.1160.10:FF:000007">
    <property type="entry name" value="Carbamate kinase"/>
    <property type="match status" value="1"/>
</dbReference>
<evidence type="ECO:0000259" key="7">
    <source>
        <dbReference type="Pfam" id="PF00696"/>
    </source>
</evidence>
<dbReference type="STRING" id="402881.Plav_1145"/>
<dbReference type="KEGG" id="pla:Plav_1145"/>
<protein>
    <recommendedName>
        <fullName evidence="5 6">Carbamate kinase</fullName>
    </recommendedName>
</protein>
<dbReference type="PRINTS" id="PR01469">
    <property type="entry name" value="CARBMTKINASE"/>
</dbReference>